<comment type="caution">
    <text evidence="2">The sequence shown here is derived from an EMBL/GenBank/DDBJ whole genome shotgun (WGS) entry which is preliminary data.</text>
</comment>
<keyword evidence="1" id="KW-1133">Transmembrane helix</keyword>
<reference evidence="2 3" key="1">
    <citation type="submission" date="2014-06" db="EMBL/GenBank/DDBJ databases">
        <title>Draft genome sequence of the putrescine producing strain Lactococcus lactis subsp cremoris GE214.</title>
        <authorList>
            <person name="Ladero V."/>
            <person name="Linares D.M."/>
            <person name="del Rio B."/>
            <person name="Mayo B."/>
            <person name="Martin M.C."/>
            <person name="Fernandez M."/>
            <person name="Alvarez M.A."/>
        </authorList>
    </citation>
    <scope>NUCLEOTIDE SEQUENCE [LARGE SCALE GENOMIC DNA]</scope>
    <source>
        <strain evidence="2 3">GE214</strain>
    </source>
</reference>
<dbReference type="Proteomes" id="UP000028401">
    <property type="component" value="Unassembled WGS sequence"/>
</dbReference>
<dbReference type="EMBL" id="AZSI01000007">
    <property type="protein sequence ID" value="KEY63480.1"/>
    <property type="molecule type" value="Genomic_DNA"/>
</dbReference>
<gene>
    <name evidence="2" type="ORF">U725_00255</name>
</gene>
<feature type="transmembrane region" description="Helical" evidence="1">
    <location>
        <begin position="54"/>
        <end position="74"/>
    </location>
</feature>
<dbReference type="AlphaFoldDB" id="A0A084ADV1"/>
<dbReference type="RefSeq" id="WP_011835971.1">
    <property type="nucleotide sequence ID" value="NZ_AZSI01000007.1"/>
</dbReference>
<keyword evidence="1" id="KW-0812">Transmembrane</keyword>
<keyword evidence="1" id="KW-0472">Membrane</keyword>
<evidence type="ECO:0000313" key="3">
    <source>
        <dbReference type="Proteomes" id="UP000028401"/>
    </source>
</evidence>
<feature type="transmembrane region" description="Helical" evidence="1">
    <location>
        <begin position="81"/>
        <end position="103"/>
    </location>
</feature>
<sequence>MSIKSIKLWQVILAFIIWLGTMFLPATVNQEKLGTSFDYRESRENFFYFISHQFPFYSIILALLLLLSIILLYRKARVGKYLAFASLIYYIGFLVVGFPGSIIFNRSLSGNTFEGEAALFLTFYGVGYIVSVIVGCLALLLLYLYSLSRINE</sequence>
<name>A0A084ADV1_LACLC</name>
<accession>A0A084ADV1</accession>
<organism evidence="2 3">
    <name type="scientific">Lactococcus cremoris subsp. cremoris GE214</name>
    <dbReference type="NCBI Taxonomy" id="1415168"/>
    <lineage>
        <taxon>Bacteria</taxon>
        <taxon>Bacillati</taxon>
        <taxon>Bacillota</taxon>
        <taxon>Bacilli</taxon>
        <taxon>Lactobacillales</taxon>
        <taxon>Streptococcaceae</taxon>
        <taxon>Lactococcus</taxon>
        <taxon>Lactococcus cremoris subsp. cremoris</taxon>
    </lineage>
</organism>
<evidence type="ECO:0000313" key="2">
    <source>
        <dbReference type="EMBL" id="KEY63480.1"/>
    </source>
</evidence>
<proteinExistence type="predicted"/>
<dbReference type="PATRIC" id="fig|1415168.3.peg.265"/>
<feature type="transmembrane region" description="Helical" evidence="1">
    <location>
        <begin position="123"/>
        <end position="145"/>
    </location>
</feature>
<protein>
    <submittedName>
        <fullName evidence="2">Uncharacterized protein</fullName>
    </submittedName>
</protein>
<evidence type="ECO:0000256" key="1">
    <source>
        <dbReference type="SAM" id="Phobius"/>
    </source>
</evidence>